<dbReference type="InterPro" id="IPR046232">
    <property type="entry name" value="DUF6265"/>
</dbReference>
<evidence type="ECO:0000256" key="1">
    <source>
        <dbReference type="SAM" id="SignalP"/>
    </source>
</evidence>
<dbReference type="Proteomes" id="UP000635384">
    <property type="component" value="Unassembled WGS sequence"/>
</dbReference>
<organism evidence="3 4">
    <name type="scientific">Erythrobacter rubeus</name>
    <dbReference type="NCBI Taxonomy" id="2760803"/>
    <lineage>
        <taxon>Bacteria</taxon>
        <taxon>Pseudomonadati</taxon>
        <taxon>Pseudomonadota</taxon>
        <taxon>Alphaproteobacteria</taxon>
        <taxon>Sphingomonadales</taxon>
        <taxon>Erythrobacteraceae</taxon>
        <taxon>Erythrobacter/Porphyrobacter group</taxon>
        <taxon>Erythrobacter</taxon>
    </lineage>
</organism>
<reference evidence="3 4" key="1">
    <citation type="submission" date="2020-09" db="EMBL/GenBank/DDBJ databases">
        <authorList>
            <person name="Yoon J.-W."/>
        </authorList>
    </citation>
    <scope>NUCLEOTIDE SEQUENCE [LARGE SCALE GENOMIC DNA]</scope>
    <source>
        <strain evidence="3 4">KMU-140</strain>
    </source>
</reference>
<proteinExistence type="predicted"/>
<evidence type="ECO:0000313" key="4">
    <source>
        <dbReference type="Proteomes" id="UP000635384"/>
    </source>
</evidence>
<dbReference type="Pfam" id="PF19780">
    <property type="entry name" value="DUF6265"/>
    <property type="match status" value="1"/>
</dbReference>
<feature type="signal peptide" evidence="1">
    <location>
        <begin position="1"/>
        <end position="23"/>
    </location>
</feature>
<keyword evidence="1" id="KW-0732">Signal</keyword>
<feature type="chain" id="PRO_5047051357" description="DUF6265 domain-containing protein" evidence="1">
    <location>
        <begin position="24"/>
        <end position="185"/>
    </location>
</feature>
<name>A0ABR8KR77_9SPHN</name>
<gene>
    <name evidence="3" type="ORF">IB285_13525</name>
</gene>
<keyword evidence="4" id="KW-1185">Reference proteome</keyword>
<evidence type="ECO:0000259" key="2">
    <source>
        <dbReference type="Pfam" id="PF19780"/>
    </source>
</evidence>
<dbReference type="EMBL" id="JACXLC010000001">
    <property type="protein sequence ID" value="MBD2843276.1"/>
    <property type="molecule type" value="Genomic_DNA"/>
</dbReference>
<feature type="domain" description="DUF6265" evidence="2">
    <location>
        <begin position="48"/>
        <end position="148"/>
    </location>
</feature>
<dbReference type="RefSeq" id="WP_190788651.1">
    <property type="nucleotide sequence ID" value="NZ_JACXLC010000001.1"/>
</dbReference>
<comment type="caution">
    <text evidence="3">The sequence shown here is derived from an EMBL/GenBank/DDBJ whole genome shotgun (WGS) entry which is preliminary data.</text>
</comment>
<accession>A0ABR8KR77</accession>
<protein>
    <recommendedName>
        <fullName evidence="2">DUF6265 domain-containing protein</fullName>
    </recommendedName>
</protein>
<sequence length="185" mass="20118">MSAIGRAIGTFLVAIVLAGSVSAQDEALETKIGPEGFESPPATLEEMDWLIGQWVGEGIGGAPAMESWLPPSGGIMVGTFVQATGSDPDDQSIMFTEHLYLMPEDGSLVLRLKHFNADLTGWEEKGDMLSFRLVEMEPCAAYFHALTLRCADPAKPGEGLVAAVRMKSDPEVEELLFRFERMRPD</sequence>
<evidence type="ECO:0000313" key="3">
    <source>
        <dbReference type="EMBL" id="MBD2843276.1"/>
    </source>
</evidence>